<sequence>MAGVTTLTAYRAVGVGALVVGLATSGVTALLTTLMGAVILPRLLAPLQAQGMAPPSFTTAFAAGYPVAWLGPLVVLLVWRFGGMHGRWLAGVVGLASMLVAGSIAVVAMYLAVFAQASAI</sequence>
<protein>
    <submittedName>
        <fullName evidence="2">Uncharacterized protein</fullName>
    </submittedName>
</protein>
<dbReference type="Proteomes" id="UP001605261">
    <property type="component" value="Unassembled WGS sequence"/>
</dbReference>
<dbReference type="RefSeq" id="WP_394163356.1">
    <property type="nucleotide sequence ID" value="NZ_JBHGCJ010000007.1"/>
</dbReference>
<dbReference type="EMBL" id="JBHGCJ010000007">
    <property type="protein sequence ID" value="MFG6109618.1"/>
    <property type="molecule type" value="Genomic_DNA"/>
</dbReference>
<comment type="caution">
    <text evidence="2">The sequence shown here is derived from an EMBL/GenBank/DDBJ whole genome shotgun (WGS) entry which is preliminary data.</text>
</comment>
<keyword evidence="1" id="KW-1133">Transmembrane helix</keyword>
<evidence type="ECO:0000313" key="3">
    <source>
        <dbReference type="Proteomes" id="UP001605261"/>
    </source>
</evidence>
<proteinExistence type="predicted"/>
<feature type="transmembrane region" description="Helical" evidence="1">
    <location>
        <begin position="12"/>
        <end position="40"/>
    </location>
</feature>
<name>A0ABW7CXT2_9GAMM</name>
<accession>A0ABW7CXT2</accession>
<feature type="transmembrane region" description="Helical" evidence="1">
    <location>
        <begin position="60"/>
        <end position="81"/>
    </location>
</feature>
<keyword evidence="3" id="KW-1185">Reference proteome</keyword>
<keyword evidence="1" id="KW-0472">Membrane</keyword>
<evidence type="ECO:0000313" key="2">
    <source>
        <dbReference type="EMBL" id="MFG6109618.1"/>
    </source>
</evidence>
<evidence type="ECO:0000256" key="1">
    <source>
        <dbReference type="SAM" id="Phobius"/>
    </source>
</evidence>
<organism evidence="2 3">
    <name type="scientific">Stenotrophomonas nematodicola</name>
    <dbReference type="NCBI Taxonomy" id="2656746"/>
    <lineage>
        <taxon>Bacteria</taxon>
        <taxon>Pseudomonadati</taxon>
        <taxon>Pseudomonadota</taxon>
        <taxon>Gammaproteobacteria</taxon>
        <taxon>Lysobacterales</taxon>
        <taxon>Lysobacteraceae</taxon>
        <taxon>Stenotrophomonas</taxon>
    </lineage>
</organism>
<keyword evidence="1" id="KW-0812">Transmembrane</keyword>
<feature type="transmembrane region" description="Helical" evidence="1">
    <location>
        <begin position="88"/>
        <end position="113"/>
    </location>
</feature>
<gene>
    <name evidence="2" type="ORF">ACEU0G_003633</name>
</gene>
<reference evidence="2 3" key="1">
    <citation type="submission" date="2024-09" db="EMBL/GenBank/DDBJ databases">
        <authorList>
            <consortium name="All-Russian atlas of soil microorganisms"/>
            <consortium name="as a basis for the search for new antimicrobial producers and enzymes with unique properties"/>
            <person name="Sokolova E.A."/>
            <person name="Voronina E.N."/>
        </authorList>
    </citation>
    <scope>NUCLEOTIDE SEQUENCE [LARGE SCALE GENOMIC DNA]</scope>
    <source>
        <strain evidence="2 3">AF-22b-331.1</strain>
    </source>
</reference>